<dbReference type="InterPro" id="IPR015231">
    <property type="entry name" value="DUF1934"/>
</dbReference>
<dbReference type="EMBL" id="MJAT01000022">
    <property type="protein sequence ID" value="OEH85391.1"/>
    <property type="molecule type" value="Genomic_DNA"/>
</dbReference>
<dbReference type="OrthoDB" id="2352933at2"/>
<comment type="caution">
    <text evidence="1">The sequence shown here is derived from an EMBL/GenBank/DDBJ whole genome shotgun (WGS) entry which is preliminary data.</text>
</comment>
<dbReference type="AlphaFoldDB" id="A0A1E5L5J5"/>
<dbReference type="RefSeq" id="WP_069702218.1">
    <property type="nucleotide sequence ID" value="NZ_MJAT01000022.1"/>
</dbReference>
<gene>
    <name evidence="1" type="ORF">BHU72_04695</name>
</gene>
<dbReference type="SUPFAM" id="SSF50814">
    <property type="entry name" value="Lipocalins"/>
    <property type="match status" value="1"/>
</dbReference>
<protein>
    <recommendedName>
        <fullName evidence="3">DUF1934 domain-containing protein</fullName>
    </recommendedName>
</protein>
<dbReference type="InterPro" id="IPR012674">
    <property type="entry name" value="Calycin"/>
</dbReference>
<dbReference type="Proteomes" id="UP000095255">
    <property type="component" value="Unassembled WGS sequence"/>
</dbReference>
<keyword evidence="2" id="KW-1185">Reference proteome</keyword>
<reference evidence="1 2" key="1">
    <citation type="submission" date="2016-09" db="EMBL/GenBank/DDBJ databases">
        <title>Desulfuribacillus arsenicus sp. nov., an obligately anaerobic, dissimilatory arsenic- and antimonate-reducing bacterium isolated from anoxic sediments.</title>
        <authorList>
            <person name="Abin C.A."/>
            <person name="Hollibaugh J.T."/>
        </authorList>
    </citation>
    <scope>NUCLEOTIDE SEQUENCE [LARGE SCALE GENOMIC DNA]</scope>
    <source>
        <strain evidence="1 2">MLFW-2</strain>
    </source>
</reference>
<evidence type="ECO:0000313" key="1">
    <source>
        <dbReference type="EMBL" id="OEH85391.1"/>
    </source>
</evidence>
<accession>A0A1E5L5J5</accession>
<evidence type="ECO:0000313" key="2">
    <source>
        <dbReference type="Proteomes" id="UP000095255"/>
    </source>
</evidence>
<dbReference type="STRING" id="1390249.BHU72_04695"/>
<organism evidence="1 2">
    <name type="scientific">Desulfuribacillus stibiiarsenatis</name>
    <dbReference type="NCBI Taxonomy" id="1390249"/>
    <lineage>
        <taxon>Bacteria</taxon>
        <taxon>Bacillati</taxon>
        <taxon>Bacillota</taxon>
        <taxon>Desulfuribacillia</taxon>
        <taxon>Desulfuribacillales</taxon>
        <taxon>Desulfuribacillaceae</taxon>
        <taxon>Desulfuribacillus</taxon>
    </lineage>
</organism>
<proteinExistence type="predicted"/>
<name>A0A1E5L5J5_9FIRM</name>
<evidence type="ECO:0008006" key="3">
    <source>
        <dbReference type="Google" id="ProtNLM"/>
    </source>
</evidence>
<dbReference type="Gene3D" id="2.40.128.20">
    <property type="match status" value="1"/>
</dbReference>
<sequence>MEQQVRLYIQAIHQIEDKELIEQGVLSQVEKAEHWYEAKLHVKENITYIQYNDTEQENEEVKTIIKIDGQEITILKYGFVKSKQKFMKGVPYQSIYETPYGTLPLEVDTKDINVQFLSKDDGFIQIDYVLDVAGERLGSRKLDIRVMPDTKRHVAYKH</sequence>
<dbReference type="Pfam" id="PF09148">
    <property type="entry name" value="DUF1934"/>
    <property type="match status" value="1"/>
</dbReference>